<dbReference type="AlphaFoldDB" id="A0AAN6WJW5"/>
<feature type="chain" id="PRO_5043053727" description="Secreted protein" evidence="1">
    <location>
        <begin position="23"/>
        <end position="120"/>
    </location>
</feature>
<dbReference type="Proteomes" id="UP001302126">
    <property type="component" value="Unassembled WGS sequence"/>
</dbReference>
<feature type="signal peptide" evidence="1">
    <location>
        <begin position="1"/>
        <end position="22"/>
    </location>
</feature>
<gene>
    <name evidence="2" type="ORF">QBC35DRAFT_509392</name>
</gene>
<keyword evidence="3" id="KW-1185">Reference proteome</keyword>
<comment type="caution">
    <text evidence="2">The sequence shown here is derived from an EMBL/GenBank/DDBJ whole genome shotgun (WGS) entry which is preliminary data.</text>
</comment>
<protein>
    <recommendedName>
        <fullName evidence="4">Secreted protein</fullName>
    </recommendedName>
</protein>
<organism evidence="2 3">
    <name type="scientific">Podospora australis</name>
    <dbReference type="NCBI Taxonomy" id="1536484"/>
    <lineage>
        <taxon>Eukaryota</taxon>
        <taxon>Fungi</taxon>
        <taxon>Dikarya</taxon>
        <taxon>Ascomycota</taxon>
        <taxon>Pezizomycotina</taxon>
        <taxon>Sordariomycetes</taxon>
        <taxon>Sordariomycetidae</taxon>
        <taxon>Sordariales</taxon>
        <taxon>Podosporaceae</taxon>
        <taxon>Podospora</taxon>
    </lineage>
</organism>
<name>A0AAN6WJW5_9PEZI</name>
<evidence type="ECO:0000256" key="1">
    <source>
        <dbReference type="SAM" id="SignalP"/>
    </source>
</evidence>
<reference evidence="2" key="1">
    <citation type="journal article" date="2023" name="Mol. Phylogenet. Evol.">
        <title>Genome-scale phylogeny and comparative genomics of the fungal order Sordariales.</title>
        <authorList>
            <person name="Hensen N."/>
            <person name="Bonometti L."/>
            <person name="Westerberg I."/>
            <person name="Brannstrom I.O."/>
            <person name="Guillou S."/>
            <person name="Cros-Aarteil S."/>
            <person name="Calhoun S."/>
            <person name="Haridas S."/>
            <person name="Kuo A."/>
            <person name="Mondo S."/>
            <person name="Pangilinan J."/>
            <person name="Riley R."/>
            <person name="LaButti K."/>
            <person name="Andreopoulos B."/>
            <person name="Lipzen A."/>
            <person name="Chen C."/>
            <person name="Yan M."/>
            <person name="Daum C."/>
            <person name="Ng V."/>
            <person name="Clum A."/>
            <person name="Steindorff A."/>
            <person name="Ohm R.A."/>
            <person name="Martin F."/>
            <person name="Silar P."/>
            <person name="Natvig D.O."/>
            <person name="Lalanne C."/>
            <person name="Gautier V."/>
            <person name="Ament-Velasquez S.L."/>
            <person name="Kruys A."/>
            <person name="Hutchinson M.I."/>
            <person name="Powell A.J."/>
            <person name="Barry K."/>
            <person name="Miller A.N."/>
            <person name="Grigoriev I.V."/>
            <person name="Debuchy R."/>
            <person name="Gladieux P."/>
            <person name="Hiltunen Thoren M."/>
            <person name="Johannesson H."/>
        </authorList>
    </citation>
    <scope>NUCLEOTIDE SEQUENCE</scope>
    <source>
        <strain evidence="2">PSN309</strain>
    </source>
</reference>
<evidence type="ECO:0000313" key="3">
    <source>
        <dbReference type="Proteomes" id="UP001302126"/>
    </source>
</evidence>
<keyword evidence="1" id="KW-0732">Signal</keyword>
<accession>A0AAN6WJW5</accession>
<sequence>MKPIPIWILMALSGSSFPASGAFPSFCCISKLNCITTSRPQCHAIGISRRSENTKLSRKIQEKVNSSTLELHMSSGNRTGFGRWNITVKLTSVIRNNDKKIRKVTSAQHRNQPTRSMFPT</sequence>
<evidence type="ECO:0000313" key="2">
    <source>
        <dbReference type="EMBL" id="KAK4182750.1"/>
    </source>
</evidence>
<evidence type="ECO:0008006" key="4">
    <source>
        <dbReference type="Google" id="ProtNLM"/>
    </source>
</evidence>
<proteinExistence type="predicted"/>
<reference evidence="2" key="2">
    <citation type="submission" date="2023-05" db="EMBL/GenBank/DDBJ databases">
        <authorList>
            <consortium name="Lawrence Berkeley National Laboratory"/>
            <person name="Steindorff A."/>
            <person name="Hensen N."/>
            <person name="Bonometti L."/>
            <person name="Westerberg I."/>
            <person name="Brannstrom I.O."/>
            <person name="Guillou S."/>
            <person name="Cros-Aarteil S."/>
            <person name="Calhoun S."/>
            <person name="Haridas S."/>
            <person name="Kuo A."/>
            <person name="Mondo S."/>
            <person name="Pangilinan J."/>
            <person name="Riley R."/>
            <person name="Labutti K."/>
            <person name="Andreopoulos B."/>
            <person name="Lipzen A."/>
            <person name="Chen C."/>
            <person name="Yanf M."/>
            <person name="Daum C."/>
            <person name="Ng V."/>
            <person name="Clum A."/>
            <person name="Ohm R."/>
            <person name="Martin F."/>
            <person name="Silar P."/>
            <person name="Natvig D."/>
            <person name="Lalanne C."/>
            <person name="Gautier V."/>
            <person name="Ament-Velasquez S.L."/>
            <person name="Kruys A."/>
            <person name="Hutchinson M.I."/>
            <person name="Powell A.J."/>
            <person name="Barry K."/>
            <person name="Miller A.N."/>
            <person name="Grigoriev I.V."/>
            <person name="Debuchy R."/>
            <person name="Gladieux P."/>
            <person name="Thoren M.H."/>
            <person name="Johannesson H."/>
        </authorList>
    </citation>
    <scope>NUCLEOTIDE SEQUENCE</scope>
    <source>
        <strain evidence="2">PSN309</strain>
    </source>
</reference>
<dbReference type="EMBL" id="MU864615">
    <property type="protein sequence ID" value="KAK4182750.1"/>
    <property type="molecule type" value="Genomic_DNA"/>
</dbReference>